<dbReference type="GeneID" id="138929342"/>
<feature type="compositionally biased region" description="Polar residues" evidence="9">
    <location>
        <begin position="201"/>
        <end position="213"/>
    </location>
</feature>
<feature type="region of interest" description="Disordered" evidence="9">
    <location>
        <begin position="184"/>
        <end position="364"/>
    </location>
</feature>
<keyword evidence="1" id="KW-0808">Transferase</keyword>
<keyword evidence="6" id="KW-0694">RNA-binding</keyword>
<dbReference type="CDD" id="cd01647">
    <property type="entry name" value="RT_LTR"/>
    <property type="match status" value="1"/>
</dbReference>
<accession>A0ABM4GQA3</accession>
<dbReference type="Gene3D" id="2.40.70.10">
    <property type="entry name" value="Acid Proteases"/>
    <property type="match status" value="1"/>
</dbReference>
<evidence type="ECO:0000256" key="6">
    <source>
        <dbReference type="ARBA" id="ARBA00022884"/>
    </source>
</evidence>
<dbReference type="PROSITE" id="PS50878">
    <property type="entry name" value="RT_POL"/>
    <property type="match status" value="1"/>
</dbReference>
<feature type="compositionally biased region" description="Pro residues" evidence="9">
    <location>
        <begin position="246"/>
        <end position="256"/>
    </location>
</feature>
<dbReference type="CDD" id="cd00303">
    <property type="entry name" value="retropepsin_like"/>
    <property type="match status" value="1"/>
</dbReference>
<evidence type="ECO:0000256" key="3">
    <source>
        <dbReference type="ARBA" id="ARBA00022722"/>
    </source>
</evidence>
<dbReference type="InterPro" id="IPR001969">
    <property type="entry name" value="Aspartic_peptidase_AS"/>
</dbReference>
<keyword evidence="8" id="KW-0511">Multifunctional enzyme</keyword>
<evidence type="ECO:0000256" key="5">
    <source>
        <dbReference type="ARBA" id="ARBA00022842"/>
    </source>
</evidence>
<proteinExistence type="predicted"/>
<keyword evidence="3" id="KW-0540">Nuclease</keyword>
<keyword evidence="4" id="KW-0378">Hydrolase</keyword>
<dbReference type="RefSeq" id="XP_070144887.1">
    <property type="nucleotide sequence ID" value="XM_070288786.1"/>
</dbReference>
<evidence type="ECO:0000256" key="4">
    <source>
        <dbReference type="ARBA" id="ARBA00022759"/>
    </source>
</evidence>
<evidence type="ECO:0000313" key="12">
    <source>
        <dbReference type="RefSeq" id="XP_070144887.1"/>
    </source>
</evidence>
<dbReference type="Gene3D" id="3.10.10.10">
    <property type="entry name" value="HIV Type 1 Reverse Transcriptase, subunit A, domain 1"/>
    <property type="match status" value="1"/>
</dbReference>
<evidence type="ECO:0000256" key="8">
    <source>
        <dbReference type="ARBA" id="ARBA00023268"/>
    </source>
</evidence>
<evidence type="ECO:0000313" key="11">
    <source>
        <dbReference type="Proteomes" id="UP001652661"/>
    </source>
</evidence>
<feature type="compositionally biased region" description="Basic and acidic residues" evidence="9">
    <location>
        <begin position="281"/>
        <end position="292"/>
    </location>
</feature>
<keyword evidence="11" id="KW-1185">Reference proteome</keyword>
<evidence type="ECO:0000259" key="10">
    <source>
        <dbReference type="PROSITE" id="PS50878"/>
    </source>
</evidence>
<feature type="compositionally biased region" description="Low complexity" evidence="9">
    <location>
        <begin position="329"/>
        <end position="339"/>
    </location>
</feature>
<keyword evidence="7" id="KW-0229">DNA integration</keyword>
<dbReference type="Pfam" id="PF17919">
    <property type="entry name" value="RT_RNaseH_2"/>
    <property type="match status" value="1"/>
</dbReference>
<dbReference type="PANTHER" id="PTHR37984:SF5">
    <property type="entry name" value="PROTEIN NYNRIN-LIKE"/>
    <property type="match status" value="1"/>
</dbReference>
<keyword evidence="2" id="KW-0548">Nucleotidyltransferase</keyword>
<dbReference type="SUPFAM" id="SSF50630">
    <property type="entry name" value="Acid proteases"/>
    <property type="match status" value="1"/>
</dbReference>
<keyword evidence="5" id="KW-0460">Magnesium</keyword>
<feature type="compositionally biased region" description="Basic and acidic residues" evidence="9">
    <location>
        <begin position="9"/>
        <end position="20"/>
    </location>
</feature>
<evidence type="ECO:0000256" key="7">
    <source>
        <dbReference type="ARBA" id="ARBA00022908"/>
    </source>
</evidence>
<reference evidence="12" key="1">
    <citation type="submission" date="2025-08" db="UniProtKB">
        <authorList>
            <consortium name="RefSeq"/>
        </authorList>
    </citation>
    <scope>IDENTIFICATION</scope>
    <source>
        <strain evidence="12">14028-0561.14</strain>
        <tissue evidence="12">Whole fly</tissue>
    </source>
</reference>
<sequence length="716" mass="79993">MPPTTLPPEPEREASARKAEQQGNQSMCQDHRLLSEPSAGKRARASSIRESPEEPTDLPEPINNAIIQDHSRIRAQVTMEGRPFTATLDTGASHSFISRRLAQELDDGRNHRAVRTQVKLADGTDRELTHALRTTIQLGGTRVRISVLIMADVLDGLLLGMDFLCYSGATLQCGGQTLQLQPPIQPRATETSAADSALSECATTLPRSNNMDTHPTDTVARAHAPPSTQPTDAEETAGATARVNPEPQPTSPPELPPDTQQEDLPQEHHAQRHRMAAPTHARPEGTQRHAHADAGTAPSWAGILPLPDASAVRRNPFRQTGKRVRFRAPESSTSESTPSCGMANARCSTEEEQRPSGQDGNYPEPWVEKFLERELARFDTLAGVSHIAEHSIVMRNDRPIKQRYHPRNPAMRAVIDRQIDELLRDGRIEPSRSPHSAPIVIAAKKNGDVRMCVDYRQLNENSIPDAYPLPRIHHILERLRNARYISTLDLKNGYWQIPVAPASRECTAFTVPGRGLFHWKVMPFGLHSAPATFQRALDTVIGPDMEPYAFAYLDDIIVIGATLEEHVRNLREVFRRLRAANLRLNRDKCQFFQRSLTYLGHVISEAGIQTDPEKVAAIRELPPPTNLKELRRCLGIASWYRRFVPNFADVVEPMTALLKKDRKWQWAEKQEQAFTLLKKLLTEAPILACPDFEAKFVLQTDASEYRNESSHTPAGV</sequence>
<protein>
    <recommendedName>
        <fullName evidence="10">Reverse transcriptase domain-containing protein</fullName>
    </recommendedName>
</protein>
<dbReference type="InterPro" id="IPR050951">
    <property type="entry name" value="Retrovirus_Pol_polyprotein"/>
</dbReference>
<dbReference type="InterPro" id="IPR043502">
    <property type="entry name" value="DNA/RNA_pol_sf"/>
</dbReference>
<dbReference type="PANTHER" id="PTHR37984">
    <property type="entry name" value="PROTEIN CBG26694"/>
    <property type="match status" value="1"/>
</dbReference>
<organism evidence="11 12">
    <name type="scientific">Drosophila kikkawai</name>
    <name type="common">Fruit fly</name>
    <dbReference type="NCBI Taxonomy" id="30033"/>
    <lineage>
        <taxon>Eukaryota</taxon>
        <taxon>Metazoa</taxon>
        <taxon>Ecdysozoa</taxon>
        <taxon>Arthropoda</taxon>
        <taxon>Hexapoda</taxon>
        <taxon>Insecta</taxon>
        <taxon>Pterygota</taxon>
        <taxon>Neoptera</taxon>
        <taxon>Endopterygota</taxon>
        <taxon>Diptera</taxon>
        <taxon>Brachycera</taxon>
        <taxon>Muscomorpha</taxon>
        <taxon>Ephydroidea</taxon>
        <taxon>Drosophilidae</taxon>
        <taxon>Drosophila</taxon>
        <taxon>Sophophora</taxon>
    </lineage>
</organism>
<evidence type="ECO:0000256" key="1">
    <source>
        <dbReference type="ARBA" id="ARBA00022679"/>
    </source>
</evidence>
<dbReference type="InterPro" id="IPR000477">
    <property type="entry name" value="RT_dom"/>
</dbReference>
<dbReference type="InterPro" id="IPR021109">
    <property type="entry name" value="Peptidase_aspartic_dom_sf"/>
</dbReference>
<dbReference type="SUPFAM" id="SSF56672">
    <property type="entry name" value="DNA/RNA polymerases"/>
    <property type="match status" value="1"/>
</dbReference>
<dbReference type="Gene3D" id="3.30.70.270">
    <property type="match status" value="2"/>
</dbReference>
<dbReference type="InterPro" id="IPR041577">
    <property type="entry name" value="RT_RNaseH_2"/>
</dbReference>
<gene>
    <name evidence="12" type="primary">LOC138929342</name>
</gene>
<feature type="domain" description="Reverse transcriptase" evidence="10">
    <location>
        <begin position="423"/>
        <end position="603"/>
    </location>
</feature>
<feature type="region of interest" description="Disordered" evidence="9">
    <location>
        <begin position="1"/>
        <end position="62"/>
    </location>
</feature>
<dbReference type="Pfam" id="PF00078">
    <property type="entry name" value="RVT_1"/>
    <property type="match status" value="1"/>
</dbReference>
<name>A0ABM4GQA3_DROKI</name>
<dbReference type="Pfam" id="PF13975">
    <property type="entry name" value="gag-asp_proteas"/>
    <property type="match status" value="1"/>
</dbReference>
<dbReference type="PROSITE" id="PS00141">
    <property type="entry name" value="ASP_PROTEASE"/>
    <property type="match status" value="1"/>
</dbReference>
<keyword evidence="4" id="KW-0255">Endonuclease</keyword>
<dbReference type="InterPro" id="IPR043128">
    <property type="entry name" value="Rev_trsase/Diguanyl_cyclase"/>
</dbReference>
<evidence type="ECO:0000256" key="9">
    <source>
        <dbReference type="SAM" id="MobiDB-lite"/>
    </source>
</evidence>
<dbReference type="Proteomes" id="UP001652661">
    <property type="component" value="Unplaced"/>
</dbReference>
<evidence type="ECO:0000256" key="2">
    <source>
        <dbReference type="ARBA" id="ARBA00022695"/>
    </source>
</evidence>